<comment type="caution">
    <text evidence="7">The sequence shown here is derived from an EMBL/GenBank/DDBJ whole genome shotgun (WGS) entry which is preliminary data.</text>
</comment>
<sequence length="126" mass="14406">MSRVTTAVATRQRKKKIFKKAKGFWGGRKNLYRIAKEAVMRAGQFAYRDRHNKKREFRSLWIVRVNAACRMNGISYNAFINGLKKNNIAIDRKMLAELAVHDPLAFTRIVEAARKESAAKAVPVAK</sequence>
<evidence type="ECO:0000313" key="7">
    <source>
        <dbReference type="EMBL" id="OGF08817.1"/>
    </source>
</evidence>
<dbReference type="HAMAP" id="MF_00382">
    <property type="entry name" value="Ribosomal_bL20"/>
    <property type="match status" value="1"/>
</dbReference>
<keyword evidence="4 6" id="KW-0689">Ribosomal protein</keyword>
<dbReference type="Gene3D" id="6.10.160.10">
    <property type="match status" value="1"/>
</dbReference>
<dbReference type="PROSITE" id="PS00937">
    <property type="entry name" value="RIBOSOMAL_L20"/>
    <property type="match status" value="1"/>
</dbReference>
<evidence type="ECO:0000256" key="4">
    <source>
        <dbReference type="ARBA" id="ARBA00022980"/>
    </source>
</evidence>
<evidence type="ECO:0000256" key="2">
    <source>
        <dbReference type="ARBA" id="ARBA00022730"/>
    </source>
</evidence>
<dbReference type="PRINTS" id="PR00062">
    <property type="entry name" value="RIBOSOMALL20"/>
</dbReference>
<protein>
    <recommendedName>
        <fullName evidence="6">50S ribosomal protein L20</fullName>
    </recommendedName>
</protein>
<dbReference type="Gene3D" id="1.10.1900.20">
    <property type="entry name" value="Ribosomal protein L20"/>
    <property type="match status" value="1"/>
</dbReference>
<evidence type="ECO:0000256" key="3">
    <source>
        <dbReference type="ARBA" id="ARBA00022884"/>
    </source>
</evidence>
<evidence type="ECO:0000256" key="1">
    <source>
        <dbReference type="ARBA" id="ARBA00007698"/>
    </source>
</evidence>
<dbReference type="GO" id="GO:1990904">
    <property type="term" value="C:ribonucleoprotein complex"/>
    <property type="evidence" value="ECO:0007669"/>
    <property type="project" value="UniProtKB-KW"/>
</dbReference>
<evidence type="ECO:0000313" key="8">
    <source>
        <dbReference type="Proteomes" id="UP000177230"/>
    </source>
</evidence>
<feature type="non-terminal residue" evidence="7">
    <location>
        <position position="126"/>
    </location>
</feature>
<dbReference type="GO" id="GO:0019843">
    <property type="term" value="F:rRNA binding"/>
    <property type="evidence" value="ECO:0007669"/>
    <property type="project" value="UniProtKB-KW"/>
</dbReference>
<dbReference type="InterPro" id="IPR005813">
    <property type="entry name" value="Ribosomal_bL20"/>
</dbReference>
<keyword evidence="3 6" id="KW-0694">RNA-binding</keyword>
<comment type="similarity">
    <text evidence="1 6">Belongs to the bacterial ribosomal protein bL20 family.</text>
</comment>
<dbReference type="SUPFAM" id="SSF74731">
    <property type="entry name" value="Ribosomal protein L20"/>
    <property type="match status" value="1"/>
</dbReference>
<accession>A0A1F5R2Y0</accession>
<dbReference type="GO" id="GO:0006412">
    <property type="term" value="P:translation"/>
    <property type="evidence" value="ECO:0007669"/>
    <property type="project" value="InterPro"/>
</dbReference>
<dbReference type="Proteomes" id="UP000177230">
    <property type="component" value="Unassembled WGS sequence"/>
</dbReference>
<dbReference type="Pfam" id="PF00453">
    <property type="entry name" value="Ribosomal_L20"/>
    <property type="match status" value="1"/>
</dbReference>
<proteinExistence type="inferred from homology"/>
<reference evidence="7 8" key="1">
    <citation type="journal article" date="2016" name="Nat. Commun.">
        <title>Thousands of microbial genomes shed light on interconnected biogeochemical processes in an aquifer system.</title>
        <authorList>
            <person name="Anantharaman K."/>
            <person name="Brown C.T."/>
            <person name="Hug L.A."/>
            <person name="Sharon I."/>
            <person name="Castelle C.J."/>
            <person name="Probst A.J."/>
            <person name="Thomas B.C."/>
            <person name="Singh A."/>
            <person name="Wilkins M.J."/>
            <person name="Karaoz U."/>
            <person name="Brodie E.L."/>
            <person name="Williams K.H."/>
            <person name="Hubbard S.S."/>
            <person name="Banfield J.F."/>
        </authorList>
    </citation>
    <scope>NUCLEOTIDE SEQUENCE [LARGE SCALE GENOMIC DNA]</scope>
</reference>
<name>A0A1F5R2Y0_9BACT</name>
<dbReference type="NCBIfam" id="TIGR01032">
    <property type="entry name" value="rplT_bact"/>
    <property type="match status" value="1"/>
</dbReference>
<gene>
    <name evidence="7" type="ORF">A2024_00885</name>
</gene>
<dbReference type="CDD" id="cd07026">
    <property type="entry name" value="Ribosomal_L20"/>
    <property type="match status" value="1"/>
</dbReference>
<dbReference type="InterPro" id="IPR035566">
    <property type="entry name" value="Ribosomal_protein_bL20_C"/>
</dbReference>
<dbReference type="GO" id="GO:0005840">
    <property type="term" value="C:ribosome"/>
    <property type="evidence" value="ECO:0007669"/>
    <property type="project" value="UniProtKB-KW"/>
</dbReference>
<comment type="function">
    <text evidence="6">Binds directly to 23S ribosomal RNA and is necessary for the in vitro assembly process of the 50S ribosomal subunit. It is not involved in the protein synthesizing functions of that subunit.</text>
</comment>
<keyword evidence="2 6" id="KW-0699">rRNA-binding</keyword>
<organism evidence="7 8">
    <name type="scientific">Candidatus Edwardsbacteria bacterium GWF2_54_11</name>
    <dbReference type="NCBI Taxonomy" id="1817851"/>
    <lineage>
        <taxon>Bacteria</taxon>
        <taxon>Candidatus Edwardsiibacteriota</taxon>
    </lineage>
</organism>
<evidence type="ECO:0000256" key="6">
    <source>
        <dbReference type="RuleBase" id="RU000560"/>
    </source>
</evidence>
<keyword evidence="5 6" id="KW-0687">Ribonucleoprotein</keyword>
<dbReference type="FunFam" id="1.10.1900.20:FF:000001">
    <property type="entry name" value="50S ribosomal protein L20"/>
    <property type="match status" value="1"/>
</dbReference>
<dbReference type="PANTHER" id="PTHR10986">
    <property type="entry name" value="39S RIBOSOMAL PROTEIN L20"/>
    <property type="match status" value="1"/>
</dbReference>
<dbReference type="GO" id="GO:0003735">
    <property type="term" value="F:structural constituent of ribosome"/>
    <property type="evidence" value="ECO:0007669"/>
    <property type="project" value="InterPro"/>
</dbReference>
<dbReference type="InterPro" id="IPR049946">
    <property type="entry name" value="RIBOSOMAL_L20_CS"/>
</dbReference>
<dbReference type="AlphaFoldDB" id="A0A1F5R2Y0"/>
<dbReference type="EMBL" id="MFFM01000046">
    <property type="protein sequence ID" value="OGF08817.1"/>
    <property type="molecule type" value="Genomic_DNA"/>
</dbReference>
<evidence type="ECO:0000256" key="5">
    <source>
        <dbReference type="ARBA" id="ARBA00023274"/>
    </source>
</evidence>